<dbReference type="OrthoDB" id="5928781at2759"/>
<reference evidence="1 2" key="1">
    <citation type="submission" date="2015-01" db="EMBL/GenBank/DDBJ databases">
        <title>Evolution of Trichinella species and genotypes.</title>
        <authorList>
            <person name="Korhonen P.K."/>
            <person name="Edoardo P."/>
            <person name="Giuseppe L.R."/>
            <person name="Gasser R.B."/>
        </authorList>
    </citation>
    <scope>NUCLEOTIDE SEQUENCE [LARGE SCALE GENOMIC DNA]</scope>
    <source>
        <strain evidence="1">ISS3</strain>
    </source>
</reference>
<name>A0A0V1BIM3_TRISP</name>
<protein>
    <submittedName>
        <fullName evidence="1">Uncharacterized protein</fullName>
    </submittedName>
</protein>
<dbReference type="PROSITE" id="PS51257">
    <property type="entry name" value="PROKAR_LIPOPROTEIN"/>
    <property type="match status" value="1"/>
</dbReference>
<keyword evidence="2" id="KW-1185">Reference proteome</keyword>
<dbReference type="AlphaFoldDB" id="A0A0V1BIM3"/>
<accession>A0A0V1BIM3</accession>
<evidence type="ECO:0000313" key="2">
    <source>
        <dbReference type="Proteomes" id="UP000054776"/>
    </source>
</evidence>
<dbReference type="InParanoid" id="A0A0V1BIM3"/>
<organism evidence="1 2">
    <name type="scientific">Trichinella spiralis</name>
    <name type="common">Trichina worm</name>
    <dbReference type="NCBI Taxonomy" id="6334"/>
    <lineage>
        <taxon>Eukaryota</taxon>
        <taxon>Metazoa</taxon>
        <taxon>Ecdysozoa</taxon>
        <taxon>Nematoda</taxon>
        <taxon>Enoplea</taxon>
        <taxon>Dorylaimia</taxon>
        <taxon>Trichinellida</taxon>
        <taxon>Trichinellidae</taxon>
        <taxon>Trichinella</taxon>
    </lineage>
</organism>
<proteinExistence type="predicted"/>
<dbReference type="Proteomes" id="UP000054776">
    <property type="component" value="Unassembled WGS sequence"/>
</dbReference>
<comment type="caution">
    <text evidence="1">The sequence shown here is derived from an EMBL/GenBank/DDBJ whole genome shotgun (WGS) entry which is preliminary data.</text>
</comment>
<gene>
    <name evidence="1" type="ORF">T01_5434</name>
</gene>
<evidence type="ECO:0000313" key="1">
    <source>
        <dbReference type="EMBL" id="KRY37060.1"/>
    </source>
</evidence>
<dbReference type="EMBL" id="JYDH01000037">
    <property type="protein sequence ID" value="KRY37060.1"/>
    <property type="molecule type" value="Genomic_DNA"/>
</dbReference>
<sequence length="195" mass="22557">MRHKCYWNQQLLLAGCIVKRAGFVSISDVPTKIASLYNFFAISRQIRVCTTCDQLWIMSSHEARTDANQCSPGVSIPFSSRPSVPLLITNSTKEFPIMTAMKYSQLWHSQIAFPTVLMFFLVTQVRNCEDESRILNDLHRITRDSVKRFWKVPWQTNPNLLNKWTLNFACAYLNTQESIPPVTPLKRLQDGRIEM</sequence>